<protein>
    <submittedName>
        <fullName evidence="2">Uncharacterized protein</fullName>
    </submittedName>
</protein>
<dbReference type="OrthoDB" id="73875at2759"/>
<keyword evidence="1" id="KW-0732">Signal</keyword>
<keyword evidence="3" id="KW-1185">Reference proteome</keyword>
<dbReference type="Proteomes" id="UP000245383">
    <property type="component" value="Unassembled WGS sequence"/>
</dbReference>
<comment type="caution">
    <text evidence="2">The sequence shown here is derived from an EMBL/GenBank/DDBJ whole genome shotgun (WGS) entry which is preliminary data.</text>
</comment>
<dbReference type="EMBL" id="MBFR01000161">
    <property type="protein sequence ID" value="PVU92461.1"/>
    <property type="molecule type" value="Genomic_DNA"/>
</dbReference>
<proteinExistence type="predicted"/>
<name>A0A2T9YJE8_9FUNG</name>
<evidence type="ECO:0000256" key="1">
    <source>
        <dbReference type="SAM" id="SignalP"/>
    </source>
</evidence>
<organism evidence="2 3">
    <name type="scientific">Smittium simulii</name>
    <dbReference type="NCBI Taxonomy" id="133385"/>
    <lineage>
        <taxon>Eukaryota</taxon>
        <taxon>Fungi</taxon>
        <taxon>Fungi incertae sedis</taxon>
        <taxon>Zoopagomycota</taxon>
        <taxon>Kickxellomycotina</taxon>
        <taxon>Harpellomycetes</taxon>
        <taxon>Harpellales</taxon>
        <taxon>Legeriomycetaceae</taxon>
        <taxon>Smittium</taxon>
    </lineage>
</organism>
<sequence length="279" mass="30522">MKVTIFALFLVSSVFGQQSCSNQYTCKNNGVDREFTYCNKDGVVQELSCVDGTVCKQNKDQVFCGWPRGAYAQHFLDELSLLNLQVSELNVFPTPTESPELAIQVSSLLKFIEGQISDVKSRIEEDIGGPVGTSAIASEISVLDVITSELPLDIATIADLTEITATSDVTDPSNLSSTDGNNLPELTGDLNMITRAASFLVKKQKPSMETMDYDKQVQMQRDLLNEIRFVSDAAKLASDVSIELNKPKGKHDAKNIRELAIDIGHLAEIAEDILEPTSN</sequence>
<evidence type="ECO:0000313" key="3">
    <source>
        <dbReference type="Proteomes" id="UP000245383"/>
    </source>
</evidence>
<evidence type="ECO:0000313" key="2">
    <source>
        <dbReference type="EMBL" id="PVU92461.1"/>
    </source>
</evidence>
<gene>
    <name evidence="2" type="ORF">BB561_003824</name>
</gene>
<accession>A0A2T9YJE8</accession>
<reference evidence="2 3" key="1">
    <citation type="journal article" date="2018" name="MBio">
        <title>Comparative Genomics Reveals the Core Gene Toolbox for the Fungus-Insect Symbiosis.</title>
        <authorList>
            <person name="Wang Y."/>
            <person name="Stata M."/>
            <person name="Wang W."/>
            <person name="Stajich J.E."/>
            <person name="White M.M."/>
            <person name="Moncalvo J.M."/>
        </authorList>
    </citation>
    <scope>NUCLEOTIDE SEQUENCE [LARGE SCALE GENOMIC DNA]</scope>
    <source>
        <strain evidence="2 3">SWE-8-4</strain>
    </source>
</reference>
<feature type="signal peptide" evidence="1">
    <location>
        <begin position="1"/>
        <end position="16"/>
    </location>
</feature>
<dbReference type="AlphaFoldDB" id="A0A2T9YJE8"/>
<feature type="chain" id="PRO_5015539562" evidence="1">
    <location>
        <begin position="17"/>
        <end position="279"/>
    </location>
</feature>